<reference evidence="1 2" key="1">
    <citation type="submission" date="2019-10" db="EMBL/GenBank/DDBJ databases">
        <title>Gracilibacillus sp. nov. isolated from rice seeds.</title>
        <authorList>
            <person name="He S."/>
        </authorList>
    </citation>
    <scope>NUCLEOTIDE SEQUENCE [LARGE SCALE GENOMIC DNA]</scope>
    <source>
        <strain evidence="1 2">TD8</strain>
    </source>
</reference>
<dbReference type="Proteomes" id="UP000480246">
    <property type="component" value="Unassembled WGS sequence"/>
</dbReference>
<protein>
    <submittedName>
        <fullName evidence="1">Uncharacterized protein</fullName>
    </submittedName>
</protein>
<evidence type="ECO:0000313" key="1">
    <source>
        <dbReference type="EMBL" id="KAB8125940.1"/>
    </source>
</evidence>
<accession>A0A7C8L0T1</accession>
<dbReference type="OrthoDB" id="9800252at2"/>
<evidence type="ECO:0000313" key="2">
    <source>
        <dbReference type="Proteomes" id="UP000480246"/>
    </source>
</evidence>
<keyword evidence="2" id="KW-1185">Reference proteome</keyword>
<proteinExistence type="predicted"/>
<name>A0A7C8L0T1_9BACI</name>
<dbReference type="AlphaFoldDB" id="A0A7C8L0T1"/>
<dbReference type="EMBL" id="WEID01000121">
    <property type="protein sequence ID" value="KAB8125940.1"/>
    <property type="molecule type" value="Genomic_DNA"/>
</dbReference>
<dbReference type="InterPro" id="IPR036291">
    <property type="entry name" value="NAD(P)-bd_dom_sf"/>
</dbReference>
<dbReference type="SUPFAM" id="SSF51735">
    <property type="entry name" value="NAD(P)-binding Rossmann-fold domains"/>
    <property type="match status" value="1"/>
</dbReference>
<dbReference type="Gene3D" id="3.40.50.720">
    <property type="entry name" value="NAD(P)-binding Rossmann-like Domain"/>
    <property type="match status" value="1"/>
</dbReference>
<sequence length="57" mass="6382">MALSVLQNDLHVFMEEPVANSNEDAETLTELSKNYPKLVLISQNYRYCPEILASAPA</sequence>
<gene>
    <name evidence="1" type="ORF">F9U64_21310</name>
</gene>
<organism evidence="1 2">
    <name type="scientific">Gracilibacillus oryzae</name>
    <dbReference type="NCBI Taxonomy" id="1672701"/>
    <lineage>
        <taxon>Bacteria</taxon>
        <taxon>Bacillati</taxon>
        <taxon>Bacillota</taxon>
        <taxon>Bacilli</taxon>
        <taxon>Bacillales</taxon>
        <taxon>Bacillaceae</taxon>
        <taxon>Gracilibacillus</taxon>
    </lineage>
</organism>
<comment type="caution">
    <text evidence="1">The sequence shown here is derived from an EMBL/GenBank/DDBJ whole genome shotgun (WGS) entry which is preliminary data.</text>
</comment>